<keyword evidence="3" id="KW-1185">Reference proteome</keyword>
<reference evidence="2 3" key="1">
    <citation type="submission" date="2024-02" db="EMBL/GenBank/DDBJ databases">
        <authorList>
            <consortium name="ELIXIR-Norway"/>
            <consortium name="Elixir Norway"/>
        </authorList>
    </citation>
    <scope>NUCLEOTIDE SEQUENCE [LARGE SCALE GENOMIC DNA]</scope>
</reference>
<protein>
    <submittedName>
        <fullName evidence="2">Uncharacterized protein</fullName>
    </submittedName>
</protein>
<organism evidence="2 3">
    <name type="scientific">Sphagnum jensenii</name>
    <dbReference type="NCBI Taxonomy" id="128206"/>
    <lineage>
        <taxon>Eukaryota</taxon>
        <taxon>Viridiplantae</taxon>
        <taxon>Streptophyta</taxon>
        <taxon>Embryophyta</taxon>
        <taxon>Bryophyta</taxon>
        <taxon>Sphagnophytina</taxon>
        <taxon>Sphagnopsida</taxon>
        <taxon>Sphagnales</taxon>
        <taxon>Sphagnaceae</taxon>
        <taxon>Sphagnum</taxon>
    </lineage>
</organism>
<dbReference type="Proteomes" id="UP001497444">
    <property type="component" value="Chromosome 2"/>
</dbReference>
<evidence type="ECO:0000313" key="2">
    <source>
        <dbReference type="EMBL" id="CAK9268480.1"/>
    </source>
</evidence>
<proteinExistence type="predicted"/>
<sequence>MGSAMTKTLQNDGLQNNKFEEELADREHITEAKTDAFVSNYKNGVKNDMTDSKGNNTPEQGADTGVWLALQPPGAPSGKFWGERHELAF</sequence>
<gene>
    <name evidence="2" type="ORF">CSSPJE1EN1_LOCUS13958</name>
</gene>
<dbReference type="Gene3D" id="3.40.50.720">
    <property type="entry name" value="NAD(P)-binding Rossmann-like Domain"/>
    <property type="match status" value="1"/>
</dbReference>
<name>A0ABP0WSQ4_9BRYO</name>
<accession>A0ABP0WSQ4</accession>
<dbReference type="EMBL" id="OZ020097">
    <property type="protein sequence ID" value="CAK9268480.1"/>
    <property type="molecule type" value="Genomic_DNA"/>
</dbReference>
<evidence type="ECO:0000256" key="1">
    <source>
        <dbReference type="SAM" id="MobiDB-lite"/>
    </source>
</evidence>
<evidence type="ECO:0000313" key="3">
    <source>
        <dbReference type="Proteomes" id="UP001497444"/>
    </source>
</evidence>
<feature type="region of interest" description="Disordered" evidence="1">
    <location>
        <begin position="44"/>
        <end position="64"/>
    </location>
</feature>